<protein>
    <submittedName>
        <fullName evidence="1">Uncharacterized protein</fullName>
    </submittedName>
</protein>
<keyword evidence="2" id="KW-1185">Reference proteome</keyword>
<name>A0ABZ0VDJ7_9MICO</name>
<organism evidence="1 2">
    <name type="scientific">Microbacterium invictum</name>
    <dbReference type="NCBI Taxonomy" id="515415"/>
    <lineage>
        <taxon>Bacteria</taxon>
        <taxon>Bacillati</taxon>
        <taxon>Actinomycetota</taxon>
        <taxon>Actinomycetes</taxon>
        <taxon>Micrococcales</taxon>
        <taxon>Microbacteriaceae</taxon>
        <taxon>Microbacterium</taxon>
    </lineage>
</organism>
<gene>
    <name evidence="1" type="ORF">T9R20_01935</name>
</gene>
<dbReference type="Proteomes" id="UP001324533">
    <property type="component" value="Chromosome"/>
</dbReference>
<sequence length="83" mass="8765">MKRIDIIYGGQLFSVGGRTPEDLTREITQAVADHGGWLTVNDGEGERREALLFIGPGVPIAVVPIPDPPAQPENDATVTSPGS</sequence>
<dbReference type="EMBL" id="CP139779">
    <property type="protein sequence ID" value="WQB70741.1"/>
    <property type="molecule type" value="Genomic_DNA"/>
</dbReference>
<evidence type="ECO:0000313" key="1">
    <source>
        <dbReference type="EMBL" id="WQB70741.1"/>
    </source>
</evidence>
<reference evidence="1 2" key="1">
    <citation type="submission" date="2023-06" db="EMBL/GenBank/DDBJ databases">
        <title>Rock-solubilizing bacteria, Microbacterium invictum, promotes re-establishment of vegetation in rocky wasteland by accelerating rock bio-weathering and reshaping soil bacterial community.</title>
        <authorList>
            <person name="Liu C."/>
        </authorList>
    </citation>
    <scope>NUCLEOTIDE SEQUENCE [LARGE SCALE GENOMIC DNA]</scope>
    <source>
        <strain evidence="1 2">X-18</strain>
    </source>
</reference>
<proteinExistence type="predicted"/>
<dbReference type="RefSeq" id="WP_322410878.1">
    <property type="nucleotide sequence ID" value="NZ_CP139779.1"/>
</dbReference>
<accession>A0ABZ0VDJ7</accession>
<evidence type="ECO:0000313" key="2">
    <source>
        <dbReference type="Proteomes" id="UP001324533"/>
    </source>
</evidence>